<dbReference type="GO" id="GO:0003824">
    <property type="term" value="F:catalytic activity"/>
    <property type="evidence" value="ECO:0007669"/>
    <property type="project" value="InterPro"/>
</dbReference>
<sequence>MAVGAQPVCVRSSFTDYVLLGHLPVREVILTPKRAPPICGFEDDDGNTILYEQSLDRGQLQMNGYLQQPPRSLRSVLSEMQSDPRLASAALQPYLQQLSMNEEYHYLGQEHDILHASHYLHPTNKETCDDCDMSQVQARPNRVSSEPQIHYGMIASGNQVMKDATTRDALAIEHNVLFFEMEAAGLPSLIIRGFCDYCDSHKNKRWQNYAAAVAAAYAKLLLSRVRPEMDPEYPNLTNKCNVGFSELGDNQSWLPGRVSSSDEPVPKRRRIHGLTAESP</sequence>
<evidence type="ECO:0000256" key="1">
    <source>
        <dbReference type="SAM" id="MobiDB-lite"/>
    </source>
</evidence>
<dbReference type="Proteomes" id="UP000326877">
    <property type="component" value="Unassembled WGS sequence"/>
</dbReference>
<accession>A0A5N7C5F9</accession>
<proteinExistence type="predicted"/>
<dbReference type="Gene3D" id="3.40.50.1580">
    <property type="entry name" value="Nucleoside phosphorylase domain"/>
    <property type="match status" value="1"/>
</dbReference>
<gene>
    <name evidence="2" type="ORF">BDV23DRAFT_184575</name>
</gene>
<name>A0A5N7C5F9_PETAA</name>
<organism evidence="2">
    <name type="scientific">Petromyces alliaceus</name>
    <name type="common">Aspergillus alliaceus</name>
    <dbReference type="NCBI Taxonomy" id="209559"/>
    <lineage>
        <taxon>Eukaryota</taxon>
        <taxon>Fungi</taxon>
        <taxon>Dikarya</taxon>
        <taxon>Ascomycota</taxon>
        <taxon>Pezizomycotina</taxon>
        <taxon>Eurotiomycetes</taxon>
        <taxon>Eurotiomycetidae</taxon>
        <taxon>Eurotiales</taxon>
        <taxon>Aspergillaceae</taxon>
        <taxon>Aspergillus</taxon>
        <taxon>Aspergillus subgen. Circumdati</taxon>
    </lineage>
</organism>
<dbReference type="GO" id="GO:0009116">
    <property type="term" value="P:nucleoside metabolic process"/>
    <property type="evidence" value="ECO:0007669"/>
    <property type="project" value="InterPro"/>
</dbReference>
<dbReference type="SUPFAM" id="SSF53167">
    <property type="entry name" value="Purine and uridine phosphorylases"/>
    <property type="match status" value="1"/>
</dbReference>
<dbReference type="InterPro" id="IPR035994">
    <property type="entry name" value="Nucleoside_phosphorylase_sf"/>
</dbReference>
<evidence type="ECO:0000313" key="2">
    <source>
        <dbReference type="EMBL" id="KAE8389336.1"/>
    </source>
</evidence>
<reference evidence="2" key="1">
    <citation type="submission" date="2019-04" db="EMBL/GenBank/DDBJ databases">
        <title>Friends and foes A comparative genomics studyof 23 Aspergillus species from section Flavi.</title>
        <authorList>
            <consortium name="DOE Joint Genome Institute"/>
            <person name="Kjaerbolling I."/>
            <person name="Vesth T."/>
            <person name="Frisvad J.C."/>
            <person name="Nybo J.L."/>
            <person name="Theobald S."/>
            <person name="Kildgaard S."/>
            <person name="Isbrandt T."/>
            <person name="Kuo A."/>
            <person name="Sato A."/>
            <person name="Lyhne E.K."/>
            <person name="Kogle M.E."/>
            <person name="Wiebenga A."/>
            <person name="Kun R.S."/>
            <person name="Lubbers R.J."/>
            <person name="Makela M.R."/>
            <person name="Barry K."/>
            <person name="Chovatia M."/>
            <person name="Clum A."/>
            <person name="Daum C."/>
            <person name="Haridas S."/>
            <person name="He G."/>
            <person name="LaButti K."/>
            <person name="Lipzen A."/>
            <person name="Mondo S."/>
            <person name="Riley R."/>
            <person name="Salamov A."/>
            <person name="Simmons B.A."/>
            <person name="Magnuson J.K."/>
            <person name="Henrissat B."/>
            <person name="Mortensen U.H."/>
            <person name="Larsen T.O."/>
            <person name="Devries R.P."/>
            <person name="Grigoriev I.V."/>
            <person name="Machida M."/>
            <person name="Baker S.E."/>
            <person name="Andersen M.R."/>
        </authorList>
    </citation>
    <scope>NUCLEOTIDE SEQUENCE [LARGE SCALE GENOMIC DNA]</scope>
    <source>
        <strain evidence="2">IBT 14317</strain>
    </source>
</reference>
<feature type="region of interest" description="Disordered" evidence="1">
    <location>
        <begin position="254"/>
        <end position="279"/>
    </location>
</feature>
<dbReference type="OrthoDB" id="1577640at2759"/>
<dbReference type="PANTHER" id="PTHR46082:SF11">
    <property type="entry name" value="AAA+ ATPASE DOMAIN-CONTAINING PROTEIN-RELATED"/>
    <property type="match status" value="1"/>
</dbReference>
<dbReference type="PANTHER" id="PTHR46082">
    <property type="entry name" value="ATP/GTP-BINDING PROTEIN-RELATED"/>
    <property type="match status" value="1"/>
</dbReference>
<dbReference type="InterPro" id="IPR053137">
    <property type="entry name" value="NLR-like"/>
</dbReference>
<dbReference type="AlphaFoldDB" id="A0A5N7C5F9"/>
<dbReference type="EMBL" id="ML735267">
    <property type="protein sequence ID" value="KAE8389336.1"/>
    <property type="molecule type" value="Genomic_DNA"/>
</dbReference>
<evidence type="ECO:0008006" key="3">
    <source>
        <dbReference type="Google" id="ProtNLM"/>
    </source>
</evidence>
<protein>
    <recommendedName>
        <fullName evidence="3">Nucleoside phosphorylase domain-containing protein</fullName>
    </recommendedName>
</protein>